<gene>
    <name evidence="1" type="ORF">OFLC_LOCUS15118</name>
</gene>
<keyword evidence="2" id="KW-1185">Reference proteome</keyword>
<dbReference type="EMBL" id="UZAJ01041637">
    <property type="protein sequence ID" value="VDP20474.1"/>
    <property type="molecule type" value="Genomic_DNA"/>
</dbReference>
<reference evidence="1 2" key="2">
    <citation type="submission" date="2018-11" db="EMBL/GenBank/DDBJ databases">
        <authorList>
            <consortium name="Pathogen Informatics"/>
        </authorList>
    </citation>
    <scope>NUCLEOTIDE SEQUENCE [LARGE SCALE GENOMIC DNA]</scope>
</reference>
<accession>A0A183I5V6</accession>
<evidence type="ECO:0000313" key="3">
    <source>
        <dbReference type="WBParaSite" id="OFLC_0001512901-mRNA-1"/>
    </source>
</evidence>
<evidence type="ECO:0000313" key="2">
    <source>
        <dbReference type="Proteomes" id="UP000267606"/>
    </source>
</evidence>
<organism evidence="3">
    <name type="scientific">Onchocerca flexuosa</name>
    <dbReference type="NCBI Taxonomy" id="387005"/>
    <lineage>
        <taxon>Eukaryota</taxon>
        <taxon>Metazoa</taxon>
        <taxon>Ecdysozoa</taxon>
        <taxon>Nematoda</taxon>
        <taxon>Chromadorea</taxon>
        <taxon>Rhabditida</taxon>
        <taxon>Spirurina</taxon>
        <taxon>Spiruromorpha</taxon>
        <taxon>Filarioidea</taxon>
        <taxon>Onchocercidae</taxon>
        <taxon>Onchocerca</taxon>
    </lineage>
</organism>
<dbReference type="WBParaSite" id="OFLC_0001512901-mRNA-1">
    <property type="protein sequence ID" value="OFLC_0001512901-mRNA-1"/>
    <property type="gene ID" value="OFLC_0001512901"/>
</dbReference>
<protein>
    <submittedName>
        <fullName evidence="3">UBIQUITIN_CONJUGAT_2 domain-containing protein</fullName>
    </submittedName>
</protein>
<dbReference type="AlphaFoldDB" id="A0A183I5V6"/>
<proteinExistence type="predicted"/>
<name>A0A183I5V6_9BILA</name>
<sequence>MLLSLNNLNTNIPESPLPPPLPPSYALWPFNLFAAILEMIDGQREKWPEMRADQYAKI</sequence>
<evidence type="ECO:0000313" key="1">
    <source>
        <dbReference type="EMBL" id="VDP20474.1"/>
    </source>
</evidence>
<dbReference type="Proteomes" id="UP000267606">
    <property type="component" value="Unassembled WGS sequence"/>
</dbReference>
<reference evidence="3" key="1">
    <citation type="submission" date="2016-06" db="UniProtKB">
        <authorList>
            <consortium name="WormBaseParasite"/>
        </authorList>
    </citation>
    <scope>IDENTIFICATION</scope>
</reference>